<protein>
    <recommendedName>
        <fullName evidence="1">HTH cro/C1-type domain-containing protein</fullName>
    </recommendedName>
</protein>
<organism evidence="2">
    <name type="scientific">virus sp. ctFlR8</name>
    <dbReference type="NCBI Taxonomy" id="2825811"/>
    <lineage>
        <taxon>Viruses</taxon>
    </lineage>
</organism>
<evidence type="ECO:0000259" key="1">
    <source>
        <dbReference type="PROSITE" id="PS50943"/>
    </source>
</evidence>
<dbReference type="Pfam" id="PF13443">
    <property type="entry name" value="HTH_26"/>
    <property type="match status" value="1"/>
</dbReference>
<dbReference type="InterPro" id="IPR001387">
    <property type="entry name" value="Cro/C1-type_HTH"/>
</dbReference>
<dbReference type="InterPro" id="IPR036286">
    <property type="entry name" value="LexA/Signal_pep-like_sf"/>
</dbReference>
<dbReference type="PROSITE" id="PS50943">
    <property type="entry name" value="HTH_CROC1"/>
    <property type="match status" value="1"/>
</dbReference>
<reference evidence="2" key="1">
    <citation type="journal article" date="2021" name="Proc. Natl. Acad. Sci. U.S.A.">
        <title>A Catalog of Tens of Thousands of Viruses from Human Metagenomes Reveals Hidden Associations with Chronic Diseases.</title>
        <authorList>
            <person name="Tisza M.J."/>
            <person name="Buck C.B."/>
        </authorList>
    </citation>
    <scope>NUCLEOTIDE SEQUENCE</scope>
    <source>
        <strain evidence="2">CtFlR8</strain>
    </source>
</reference>
<dbReference type="CDD" id="cd00093">
    <property type="entry name" value="HTH_XRE"/>
    <property type="match status" value="1"/>
</dbReference>
<dbReference type="SMART" id="SM00530">
    <property type="entry name" value="HTH_XRE"/>
    <property type="match status" value="1"/>
</dbReference>
<dbReference type="InterPro" id="IPR010982">
    <property type="entry name" value="Lambda_DNA-bd_dom_sf"/>
</dbReference>
<accession>A0A8S5RMT1</accession>
<dbReference type="GO" id="GO:0003677">
    <property type="term" value="F:DNA binding"/>
    <property type="evidence" value="ECO:0007669"/>
    <property type="project" value="InterPro"/>
</dbReference>
<name>A0A8S5RMT1_9VIRU</name>
<proteinExistence type="predicted"/>
<evidence type="ECO:0000313" key="2">
    <source>
        <dbReference type="EMBL" id="DAE32663.1"/>
    </source>
</evidence>
<dbReference type="Gene3D" id="1.10.260.40">
    <property type="entry name" value="lambda repressor-like DNA-binding domains"/>
    <property type="match status" value="1"/>
</dbReference>
<feature type="domain" description="HTH cro/C1-type" evidence="1">
    <location>
        <begin position="29"/>
        <end position="84"/>
    </location>
</feature>
<dbReference type="SUPFAM" id="SSF47413">
    <property type="entry name" value="lambda repressor-like DNA-binding domains"/>
    <property type="match status" value="1"/>
</dbReference>
<dbReference type="EMBL" id="BK059128">
    <property type="protein sequence ID" value="DAE32663.1"/>
    <property type="molecule type" value="Genomic_DNA"/>
</dbReference>
<sequence>MMKKDRIKEISTHLSVNRVNYMLSFRGNLHEFLNEPDMTVYKLADEANLPYSTLNSLLYGNSNDTKLSTAVALARAFGISVDELVGCGTMEDKMLESVKICRSLPEHSLYLIRYFIRHQAKIYFSLEKSHKYISVLNPQLMNGIIATTNAVEPMCIENLPEDIKSKAYIGVKIPCDYYMPFYLPGEIILLAADREPQDGERCIVTSNGGIYIVVKTHIIEDGVRKWRYVPLMSPNSILPENLIDDMIGYVVGFVNNDGDWGIR</sequence>
<dbReference type="SUPFAM" id="SSF51306">
    <property type="entry name" value="LexA/Signal peptidase"/>
    <property type="match status" value="1"/>
</dbReference>